<feature type="compositionally biased region" description="Polar residues" evidence="1">
    <location>
        <begin position="1"/>
        <end position="25"/>
    </location>
</feature>
<dbReference type="EMBL" id="KN880795">
    <property type="protein sequence ID" value="KIY62334.1"/>
    <property type="molecule type" value="Genomic_DNA"/>
</dbReference>
<organism evidence="2 3">
    <name type="scientific">Cylindrobasidium torrendii FP15055 ss-10</name>
    <dbReference type="NCBI Taxonomy" id="1314674"/>
    <lineage>
        <taxon>Eukaryota</taxon>
        <taxon>Fungi</taxon>
        <taxon>Dikarya</taxon>
        <taxon>Basidiomycota</taxon>
        <taxon>Agaricomycotina</taxon>
        <taxon>Agaricomycetes</taxon>
        <taxon>Agaricomycetidae</taxon>
        <taxon>Agaricales</taxon>
        <taxon>Marasmiineae</taxon>
        <taxon>Physalacriaceae</taxon>
        <taxon>Cylindrobasidium</taxon>
    </lineage>
</organism>
<protein>
    <submittedName>
        <fullName evidence="2">Uncharacterized protein</fullName>
    </submittedName>
</protein>
<reference evidence="2 3" key="1">
    <citation type="journal article" date="2015" name="Fungal Genet. Biol.">
        <title>Evolution of novel wood decay mechanisms in Agaricales revealed by the genome sequences of Fistulina hepatica and Cylindrobasidium torrendii.</title>
        <authorList>
            <person name="Floudas D."/>
            <person name="Held B.W."/>
            <person name="Riley R."/>
            <person name="Nagy L.G."/>
            <person name="Koehler G."/>
            <person name="Ransdell A.S."/>
            <person name="Younus H."/>
            <person name="Chow J."/>
            <person name="Chiniquy J."/>
            <person name="Lipzen A."/>
            <person name="Tritt A."/>
            <person name="Sun H."/>
            <person name="Haridas S."/>
            <person name="LaButti K."/>
            <person name="Ohm R.A."/>
            <person name="Kues U."/>
            <person name="Blanchette R.A."/>
            <person name="Grigoriev I.V."/>
            <person name="Minto R.E."/>
            <person name="Hibbett D.S."/>
        </authorList>
    </citation>
    <scope>NUCLEOTIDE SEQUENCE [LARGE SCALE GENOMIC DNA]</scope>
    <source>
        <strain evidence="2 3">FP15055 ss-10</strain>
    </source>
</reference>
<evidence type="ECO:0000256" key="1">
    <source>
        <dbReference type="SAM" id="MobiDB-lite"/>
    </source>
</evidence>
<proteinExistence type="predicted"/>
<dbReference type="Proteomes" id="UP000054007">
    <property type="component" value="Unassembled WGS sequence"/>
</dbReference>
<evidence type="ECO:0000313" key="3">
    <source>
        <dbReference type="Proteomes" id="UP000054007"/>
    </source>
</evidence>
<dbReference type="AlphaFoldDB" id="A0A0D7AWV7"/>
<keyword evidence="3" id="KW-1185">Reference proteome</keyword>
<evidence type="ECO:0000313" key="2">
    <source>
        <dbReference type="EMBL" id="KIY62334.1"/>
    </source>
</evidence>
<accession>A0A0D7AWV7</accession>
<feature type="region of interest" description="Disordered" evidence="1">
    <location>
        <begin position="1"/>
        <end position="50"/>
    </location>
</feature>
<name>A0A0D7AWV7_9AGAR</name>
<gene>
    <name evidence="2" type="ORF">CYLTODRAFT_494711</name>
</gene>
<sequence length="299" mass="32877">MSRAVTSKSASVKSTPYSTVRTGSTGRPVVERVRDRQSQASRPTIDPSDEESFAAFCISDPYGAAAFVHKLHKRAKNDRAVIRAYEEKEEQRLSSSVHSEIADLEADIEDLHETIGRMGESLKAMKESAAYWERMYQDVVGMQHTEPEFSVPEELVDYAKDDAQGKELDALVYSHDIHESKNGSVSPRPILSFVEPSPKALPSMSDEDFVVLRTPLAIPSGSPSVVVHTEASRSKGTGGILRVTKKLNTPIFLVAQSPNDLLRRVCSCYGIVPTDTSKTYSRITSLSPPQRRAVVPTLG</sequence>